<accession>A0A9W9ZF60</accession>
<name>A0A9W9ZF60_9CNID</name>
<dbReference type="SMART" id="SM00060">
    <property type="entry name" value="FN3"/>
    <property type="match status" value="1"/>
</dbReference>
<dbReference type="Gene3D" id="2.60.40.10">
    <property type="entry name" value="Immunoglobulins"/>
    <property type="match status" value="1"/>
</dbReference>
<dbReference type="Gene3D" id="2.10.25.10">
    <property type="entry name" value="Laminin"/>
    <property type="match status" value="1"/>
</dbReference>
<dbReference type="GO" id="GO:0005509">
    <property type="term" value="F:calcium ion binding"/>
    <property type="evidence" value="ECO:0007669"/>
    <property type="project" value="InterPro"/>
</dbReference>
<dbReference type="Pfam" id="PF00041">
    <property type="entry name" value="fn3"/>
    <property type="match status" value="1"/>
</dbReference>
<organism evidence="6 7">
    <name type="scientific">Desmophyllum pertusum</name>
    <dbReference type="NCBI Taxonomy" id="174260"/>
    <lineage>
        <taxon>Eukaryota</taxon>
        <taxon>Metazoa</taxon>
        <taxon>Cnidaria</taxon>
        <taxon>Anthozoa</taxon>
        <taxon>Hexacorallia</taxon>
        <taxon>Scleractinia</taxon>
        <taxon>Caryophylliina</taxon>
        <taxon>Caryophylliidae</taxon>
        <taxon>Desmophyllum</taxon>
    </lineage>
</organism>
<reference evidence="6" key="1">
    <citation type="submission" date="2023-01" db="EMBL/GenBank/DDBJ databases">
        <title>Genome assembly of the deep-sea coral Lophelia pertusa.</title>
        <authorList>
            <person name="Herrera S."/>
            <person name="Cordes E."/>
        </authorList>
    </citation>
    <scope>NUCLEOTIDE SEQUENCE</scope>
    <source>
        <strain evidence="6">USNM1676648</strain>
        <tissue evidence="6">Polyp</tissue>
    </source>
</reference>
<dbReference type="Proteomes" id="UP001163046">
    <property type="component" value="Unassembled WGS sequence"/>
</dbReference>
<evidence type="ECO:0000313" key="7">
    <source>
        <dbReference type="Proteomes" id="UP001163046"/>
    </source>
</evidence>
<dbReference type="PROSITE" id="PS50853">
    <property type="entry name" value="FN3"/>
    <property type="match status" value="1"/>
</dbReference>
<dbReference type="InterPro" id="IPR013783">
    <property type="entry name" value="Ig-like_fold"/>
</dbReference>
<feature type="disulfide bond" evidence="2">
    <location>
        <begin position="273"/>
        <end position="282"/>
    </location>
</feature>
<dbReference type="SMART" id="SM00181">
    <property type="entry name" value="EGF"/>
    <property type="match status" value="1"/>
</dbReference>
<evidence type="ECO:0000259" key="4">
    <source>
        <dbReference type="PROSITE" id="PS50026"/>
    </source>
</evidence>
<dbReference type="InterPro" id="IPR003961">
    <property type="entry name" value="FN3_dom"/>
</dbReference>
<dbReference type="SMART" id="SM00179">
    <property type="entry name" value="EGF_CA"/>
    <property type="match status" value="1"/>
</dbReference>
<protein>
    <submittedName>
        <fullName evidence="6">Uncharacterized protein</fullName>
    </submittedName>
</protein>
<keyword evidence="2" id="KW-0245">EGF-like domain</keyword>
<evidence type="ECO:0000313" key="6">
    <source>
        <dbReference type="EMBL" id="KAJ7380537.1"/>
    </source>
</evidence>
<dbReference type="CDD" id="cd00054">
    <property type="entry name" value="EGF_CA"/>
    <property type="match status" value="1"/>
</dbReference>
<evidence type="ECO:0000259" key="5">
    <source>
        <dbReference type="PROSITE" id="PS50853"/>
    </source>
</evidence>
<dbReference type="AlphaFoldDB" id="A0A9W9ZF60"/>
<dbReference type="CDD" id="cd00063">
    <property type="entry name" value="FN3"/>
    <property type="match status" value="1"/>
</dbReference>
<evidence type="ECO:0000256" key="1">
    <source>
        <dbReference type="ARBA" id="ARBA00023157"/>
    </source>
</evidence>
<proteinExistence type="predicted"/>
<dbReference type="OrthoDB" id="283575at2759"/>
<feature type="signal peptide" evidence="3">
    <location>
        <begin position="1"/>
        <end position="28"/>
    </location>
</feature>
<dbReference type="InterPro" id="IPR000742">
    <property type="entry name" value="EGF"/>
</dbReference>
<dbReference type="SUPFAM" id="SSF49265">
    <property type="entry name" value="Fibronectin type III"/>
    <property type="match status" value="1"/>
</dbReference>
<keyword evidence="1 2" id="KW-1015">Disulfide bond</keyword>
<dbReference type="EMBL" id="MU826353">
    <property type="protein sequence ID" value="KAJ7380537.1"/>
    <property type="molecule type" value="Genomic_DNA"/>
</dbReference>
<comment type="caution">
    <text evidence="6">The sequence shown here is derived from an EMBL/GenBank/DDBJ whole genome shotgun (WGS) entry which is preliminary data.</text>
</comment>
<dbReference type="InterPro" id="IPR036116">
    <property type="entry name" value="FN3_sf"/>
</dbReference>
<comment type="caution">
    <text evidence="2">Lacks conserved residue(s) required for the propagation of feature annotation.</text>
</comment>
<dbReference type="InterPro" id="IPR001881">
    <property type="entry name" value="EGF-like_Ca-bd_dom"/>
</dbReference>
<dbReference type="PROSITE" id="PS50026">
    <property type="entry name" value="EGF_3"/>
    <property type="match status" value="1"/>
</dbReference>
<dbReference type="SUPFAM" id="SSF57196">
    <property type="entry name" value="EGF/Laminin"/>
    <property type="match status" value="1"/>
</dbReference>
<sequence length="300" mass="33294">MMAENAFVRLASLAVITVFLHLPRFTSGIHSPQNVKIDAINGTDFLILSWDYQAGANYSKIGVGWYSKYTHSEVGVGPTLAPCNSTKCSYCVYDRRHHTSCHTFNPIYTNSLSIRLDYAAIVTYRVAACSTNESNSCVYAMRRDYTIPPGAPSAVRNVHARPFSSKSVEITWTAPNQTRGTIVTYTVYYKTSDGERKHLLVPPDRYNESKVILSGLKTKTTYTIWMIASTGKKNGEESEKTSVTTYENECESSPCQNNGKCKATGDSYECLTCPATMEGKNCESKYSPNIIELVTAGVYF</sequence>
<feature type="chain" id="PRO_5040826565" evidence="3">
    <location>
        <begin position="29"/>
        <end position="300"/>
    </location>
</feature>
<keyword evidence="3" id="KW-0732">Signal</keyword>
<evidence type="ECO:0000256" key="2">
    <source>
        <dbReference type="PROSITE-ProRule" id="PRU00076"/>
    </source>
</evidence>
<feature type="domain" description="EGF-like" evidence="4">
    <location>
        <begin position="246"/>
        <end position="283"/>
    </location>
</feature>
<feature type="domain" description="Fibronectin type-III" evidence="5">
    <location>
        <begin position="154"/>
        <end position="248"/>
    </location>
</feature>
<evidence type="ECO:0000256" key="3">
    <source>
        <dbReference type="SAM" id="SignalP"/>
    </source>
</evidence>
<keyword evidence="7" id="KW-1185">Reference proteome</keyword>
<gene>
    <name evidence="6" type="ORF">OS493_009003</name>
</gene>